<reference evidence="2 3" key="1">
    <citation type="submission" date="2014-04" db="EMBL/GenBank/DDBJ databases">
        <authorList>
            <consortium name="International Citrus Genome Consortium"/>
            <person name="Gmitter F."/>
            <person name="Chen C."/>
            <person name="Farmerie W."/>
            <person name="Harkins T."/>
            <person name="Desany B."/>
            <person name="Mohiuddin M."/>
            <person name="Kodira C."/>
            <person name="Borodovsky M."/>
            <person name="Lomsadze A."/>
            <person name="Burns P."/>
            <person name="Jenkins J."/>
            <person name="Prochnik S."/>
            <person name="Shu S."/>
            <person name="Chapman J."/>
            <person name="Pitluck S."/>
            <person name="Schmutz J."/>
            <person name="Rokhsar D."/>
        </authorList>
    </citation>
    <scope>NUCLEOTIDE SEQUENCE</scope>
</reference>
<accession>A0A067FQ30</accession>
<sequence>MQYWSYDLAPKQQRQQSDWSTTSDDYYPQTSVVNESPRYPNVYKAFNNNYAYGGPKQESSRREDQVQHQQKPSSPKVQKKVRVTEPVGVVERQTEEDIQKREGREESIDTLAAGFIKRKHKGFELSKWNTFKLSS</sequence>
<evidence type="ECO:0000256" key="1">
    <source>
        <dbReference type="SAM" id="MobiDB-lite"/>
    </source>
</evidence>
<gene>
    <name evidence="2" type="ORF">CISIN_1g032713mg</name>
</gene>
<dbReference type="PANTHER" id="PTHR38224">
    <property type="entry name" value="PHLOEM SPECIFIC PROTEIN"/>
    <property type="match status" value="1"/>
</dbReference>
<feature type="compositionally biased region" description="Polar residues" evidence="1">
    <location>
        <begin position="12"/>
        <end position="34"/>
    </location>
</feature>
<feature type="region of interest" description="Disordered" evidence="1">
    <location>
        <begin position="1"/>
        <end position="85"/>
    </location>
</feature>
<feature type="compositionally biased region" description="Low complexity" evidence="1">
    <location>
        <begin position="67"/>
        <end position="76"/>
    </location>
</feature>
<organism evidence="2 3">
    <name type="scientific">Citrus sinensis</name>
    <name type="common">Sweet orange</name>
    <name type="synonym">Citrus aurantium var. sinensis</name>
    <dbReference type="NCBI Taxonomy" id="2711"/>
    <lineage>
        <taxon>Eukaryota</taxon>
        <taxon>Viridiplantae</taxon>
        <taxon>Streptophyta</taxon>
        <taxon>Embryophyta</taxon>
        <taxon>Tracheophyta</taxon>
        <taxon>Spermatophyta</taxon>
        <taxon>Magnoliopsida</taxon>
        <taxon>eudicotyledons</taxon>
        <taxon>Gunneridae</taxon>
        <taxon>Pentapetalae</taxon>
        <taxon>rosids</taxon>
        <taxon>malvids</taxon>
        <taxon>Sapindales</taxon>
        <taxon>Rutaceae</taxon>
        <taxon>Aurantioideae</taxon>
        <taxon>Citrus</taxon>
    </lineage>
</organism>
<evidence type="ECO:0000313" key="3">
    <source>
        <dbReference type="Proteomes" id="UP000027120"/>
    </source>
</evidence>
<proteinExistence type="predicted"/>
<dbReference type="Proteomes" id="UP000027120">
    <property type="component" value="Unassembled WGS sequence"/>
</dbReference>
<dbReference type="PANTHER" id="PTHR38224:SF1">
    <property type="entry name" value="PHLOEM SPECIFIC PROTEIN"/>
    <property type="match status" value="1"/>
</dbReference>
<dbReference type="EMBL" id="KK784892">
    <property type="protein sequence ID" value="KDO69478.1"/>
    <property type="molecule type" value="Genomic_DNA"/>
</dbReference>
<protein>
    <submittedName>
        <fullName evidence="2">Uncharacterized protein</fullName>
    </submittedName>
</protein>
<name>A0A067FQ30_CITSI</name>
<keyword evidence="3" id="KW-1185">Reference proteome</keyword>
<dbReference type="AlphaFoldDB" id="A0A067FQ30"/>
<evidence type="ECO:0000313" key="2">
    <source>
        <dbReference type="EMBL" id="KDO69478.1"/>
    </source>
</evidence>